<evidence type="ECO:0000313" key="2">
    <source>
        <dbReference type="Proteomes" id="UP000199017"/>
    </source>
</evidence>
<gene>
    <name evidence="1" type="ORF">SAMN05216352_108143</name>
</gene>
<accession>A0A1G8L3V9</accession>
<sequence length="159" mass="18255">MRHSIIHILLSLSLIANIVMGVNIYYQSSQSVGTEKIDRALIQMGYDLAAAIKFSTFEKEEDFSADFHLMKAQQLLDNMLTLSENTSDASVKAKIIHNEIKQWESYIFSDQPYSIKQMDDKERRQTGDMIGKAFSSESANELEKKLKQIYVYLKEEESS</sequence>
<evidence type="ECO:0000313" key="1">
    <source>
        <dbReference type="EMBL" id="SDI50393.1"/>
    </source>
</evidence>
<proteinExistence type="predicted"/>
<dbReference type="RefSeq" id="WP_091586037.1">
    <property type="nucleotide sequence ID" value="NZ_FNDU01000008.1"/>
</dbReference>
<organism evidence="1 2">
    <name type="scientific">Alteribacillus bidgolensis</name>
    <dbReference type="NCBI Taxonomy" id="930129"/>
    <lineage>
        <taxon>Bacteria</taxon>
        <taxon>Bacillati</taxon>
        <taxon>Bacillota</taxon>
        <taxon>Bacilli</taxon>
        <taxon>Bacillales</taxon>
        <taxon>Bacillaceae</taxon>
        <taxon>Alteribacillus</taxon>
    </lineage>
</organism>
<dbReference type="EMBL" id="FNDU01000008">
    <property type="protein sequence ID" value="SDI50393.1"/>
    <property type="molecule type" value="Genomic_DNA"/>
</dbReference>
<reference evidence="1 2" key="1">
    <citation type="submission" date="2016-10" db="EMBL/GenBank/DDBJ databases">
        <authorList>
            <person name="de Groot N.N."/>
        </authorList>
    </citation>
    <scope>NUCLEOTIDE SEQUENCE [LARGE SCALE GENOMIC DNA]</scope>
    <source>
        <strain evidence="2">P4B,CCM 7963,CECT 7998,DSM 25260,IBRC-M 10614,KCTC 13821</strain>
    </source>
</reference>
<protein>
    <submittedName>
        <fullName evidence="1">Uncharacterized protein</fullName>
    </submittedName>
</protein>
<dbReference type="Proteomes" id="UP000199017">
    <property type="component" value="Unassembled WGS sequence"/>
</dbReference>
<name>A0A1G8L3V9_9BACI</name>
<dbReference type="AlphaFoldDB" id="A0A1G8L3V9"/>
<keyword evidence="2" id="KW-1185">Reference proteome</keyword>